<gene>
    <name evidence="18" type="ORF">PACLA_8A069487</name>
</gene>
<dbReference type="SUPFAM" id="SSF53448">
    <property type="entry name" value="Nucleotide-diphospho-sugar transferases"/>
    <property type="match status" value="2"/>
</dbReference>
<name>A0A7D9ELK9_PARCT</name>
<dbReference type="AlphaFoldDB" id="A0A7D9ELK9"/>
<comment type="cofactor">
    <cofactor evidence="15 17">
        <name>Mn(2+)</name>
        <dbReference type="ChEBI" id="CHEBI:29035"/>
    </cofactor>
</comment>
<dbReference type="InterPro" id="IPR005027">
    <property type="entry name" value="Glyco_trans_43"/>
</dbReference>
<dbReference type="OrthoDB" id="675023at2759"/>
<comment type="subcellular location">
    <subcellularLocation>
        <location evidence="17">Golgi apparatus membrane</location>
        <topology evidence="17">Single-pass type II membrane protein</topology>
    </subcellularLocation>
    <subcellularLocation>
        <location evidence="1">Membrane</location>
        <topology evidence="1">Single-pass type II membrane protein</topology>
    </subcellularLocation>
</comment>
<evidence type="ECO:0000256" key="7">
    <source>
        <dbReference type="ARBA" id="ARBA00022968"/>
    </source>
</evidence>
<dbReference type="PANTHER" id="PTHR10896">
    <property type="entry name" value="GALACTOSYLGALACTOSYLXYLOSYLPROTEIN 3-BETA-GLUCURONOSYLTRANSFERASE BETA-1,3-GLUCURONYLTRANSFERASE"/>
    <property type="match status" value="1"/>
</dbReference>
<keyword evidence="8" id="KW-1133">Transmembrane helix</keyword>
<feature type="active site" description="Proton donor/acceptor" evidence="13">
    <location>
        <position position="448"/>
    </location>
</feature>
<feature type="binding site" evidence="14">
    <location>
        <position position="288"/>
    </location>
    <ligand>
        <name>UDP-alpha-D-glucuronate</name>
        <dbReference type="ChEBI" id="CHEBI:58052"/>
    </ligand>
</feature>
<proteinExistence type="inferred from homology"/>
<keyword evidence="19" id="KW-1185">Reference proteome</keyword>
<evidence type="ECO:0000256" key="13">
    <source>
        <dbReference type="PIRSR" id="PIRSR605027-1"/>
    </source>
</evidence>
<dbReference type="GO" id="GO:0050650">
    <property type="term" value="P:chondroitin sulfate proteoglycan biosynthetic process"/>
    <property type="evidence" value="ECO:0007669"/>
    <property type="project" value="TreeGrafter"/>
</dbReference>
<reference evidence="18" key="1">
    <citation type="submission" date="2020-04" db="EMBL/GenBank/DDBJ databases">
        <authorList>
            <person name="Alioto T."/>
            <person name="Alioto T."/>
            <person name="Gomez Garrido J."/>
        </authorList>
    </citation>
    <scope>NUCLEOTIDE SEQUENCE</scope>
    <source>
        <strain evidence="18">A484AB</strain>
    </source>
</reference>
<feature type="binding site" evidence="14">
    <location>
        <position position="336"/>
    </location>
    <ligand>
        <name>UDP-alpha-D-glucuronate</name>
        <dbReference type="ChEBI" id="CHEBI:58052"/>
    </ligand>
</feature>
<keyword evidence="17" id="KW-0333">Golgi apparatus</keyword>
<evidence type="ECO:0000313" key="19">
    <source>
        <dbReference type="Proteomes" id="UP001152795"/>
    </source>
</evidence>
<evidence type="ECO:0000256" key="6">
    <source>
        <dbReference type="ARBA" id="ARBA00022723"/>
    </source>
</evidence>
<keyword evidence="10" id="KW-0325">Glycoprotein</keyword>
<feature type="binding site" evidence="14">
    <location>
        <begin position="475"/>
        <end position="477"/>
    </location>
    <ligand>
        <name>UDP-alpha-D-glucuronate</name>
        <dbReference type="ChEBI" id="CHEBI:58052"/>
    </ligand>
</feature>
<feature type="binding site" evidence="14">
    <location>
        <begin position="360"/>
        <end position="362"/>
    </location>
    <ligand>
        <name>UDP-alpha-D-glucuronate</name>
        <dbReference type="ChEBI" id="CHEBI:58052"/>
    </ligand>
</feature>
<comment type="caution">
    <text evidence="18">The sequence shown here is derived from an EMBL/GenBank/DDBJ whole genome shotgun (WGS) entry which is preliminary data.</text>
</comment>
<evidence type="ECO:0000256" key="10">
    <source>
        <dbReference type="ARBA" id="ARBA00023180"/>
    </source>
</evidence>
<feature type="site" description="Interaction with galactose moiety of substrate glycoprotein" evidence="16">
    <location>
        <position position="393"/>
    </location>
</feature>
<evidence type="ECO:0000256" key="1">
    <source>
        <dbReference type="ARBA" id="ARBA00004606"/>
    </source>
</evidence>
<keyword evidence="7 17" id="KW-0735">Signal-anchor</keyword>
<dbReference type="FunFam" id="3.90.550.10:FF:000044">
    <property type="entry name" value="Galactosylgalactosylxylosylprotein 3-beta-glucuronosyltransferase"/>
    <property type="match status" value="2"/>
</dbReference>
<dbReference type="EC" id="2.4.1.135" evidence="3 17"/>
<accession>A0A7D9ELK9</accession>
<dbReference type="CDD" id="cd00218">
    <property type="entry name" value="GlcAT-I"/>
    <property type="match status" value="2"/>
</dbReference>
<feature type="binding site" evidence="15">
    <location>
        <position position="362"/>
    </location>
    <ligand>
        <name>Mn(2+)</name>
        <dbReference type="ChEBI" id="CHEBI:29035"/>
    </ligand>
</feature>
<keyword evidence="6 15" id="KW-0479">Metal-binding</keyword>
<dbReference type="UniPathway" id="UPA00378"/>
<evidence type="ECO:0000256" key="4">
    <source>
        <dbReference type="ARBA" id="ARBA00022679"/>
    </source>
</evidence>
<comment type="similarity">
    <text evidence="2 17">Belongs to the glycosyltransferase 43 family.</text>
</comment>
<evidence type="ECO:0000256" key="8">
    <source>
        <dbReference type="ARBA" id="ARBA00022989"/>
    </source>
</evidence>
<evidence type="ECO:0000256" key="2">
    <source>
        <dbReference type="ARBA" id="ARBA00007706"/>
    </source>
</evidence>
<evidence type="ECO:0000256" key="14">
    <source>
        <dbReference type="PIRSR" id="PIRSR605027-2"/>
    </source>
</evidence>
<evidence type="ECO:0000313" key="18">
    <source>
        <dbReference type="EMBL" id="CAB4011211.1"/>
    </source>
</evidence>
<evidence type="ECO:0000256" key="5">
    <source>
        <dbReference type="ARBA" id="ARBA00022692"/>
    </source>
</evidence>
<dbReference type="PANTHER" id="PTHR10896:SF65">
    <property type="entry name" value="GALACTOSYLGALACTOSYLXYLOSYLPROTEIN 3-BETA-GLUCURONOSYLTRANSFERASE 3"/>
    <property type="match status" value="1"/>
</dbReference>
<comment type="catalytic activity">
    <reaction evidence="12 17">
        <text>3-O-(beta-D-galactosyl-(1-&gt;3)-beta-D-galactosyl-(1-&gt;4)-beta-D-xylosyl)-L-seryl-[protein] + UDP-alpha-D-glucuronate = 3-O-(beta-D-GlcA-(1-&gt;3)-beta-D-Gal-(1-&gt;3)-beta-D-Gal-(1-&gt;4)-beta-D-Xyl)-L-seryl-[protein] + UDP + H(+)</text>
        <dbReference type="Rhea" id="RHEA:24168"/>
        <dbReference type="Rhea" id="RHEA-COMP:12571"/>
        <dbReference type="Rhea" id="RHEA-COMP:12573"/>
        <dbReference type="ChEBI" id="CHEBI:15378"/>
        <dbReference type="ChEBI" id="CHEBI:58052"/>
        <dbReference type="ChEBI" id="CHEBI:58223"/>
        <dbReference type="ChEBI" id="CHEBI:132090"/>
        <dbReference type="ChEBI" id="CHEBI:132093"/>
        <dbReference type="EC" id="2.4.1.135"/>
    </reaction>
</comment>
<dbReference type="EMBL" id="CACRXK020007070">
    <property type="protein sequence ID" value="CAB4011211.1"/>
    <property type="molecule type" value="Genomic_DNA"/>
</dbReference>
<dbReference type="GO" id="GO:0005975">
    <property type="term" value="P:carbohydrate metabolic process"/>
    <property type="evidence" value="ECO:0007669"/>
    <property type="project" value="TreeGrafter"/>
</dbReference>
<evidence type="ECO:0000256" key="11">
    <source>
        <dbReference type="ARBA" id="ARBA00023211"/>
    </source>
</evidence>
<keyword evidence="9" id="KW-0472">Membrane</keyword>
<dbReference type="Gene3D" id="3.90.550.10">
    <property type="entry name" value="Spore Coat Polysaccharide Biosynthesis Protein SpsA, Chain A"/>
    <property type="match status" value="2"/>
</dbReference>
<evidence type="ECO:0000256" key="15">
    <source>
        <dbReference type="PIRSR" id="PIRSR605027-3"/>
    </source>
</evidence>
<keyword evidence="11 15" id="KW-0464">Manganese</keyword>
<evidence type="ECO:0000256" key="17">
    <source>
        <dbReference type="RuleBase" id="RU363127"/>
    </source>
</evidence>
<dbReference type="GO" id="GO:0000139">
    <property type="term" value="C:Golgi membrane"/>
    <property type="evidence" value="ECO:0007669"/>
    <property type="project" value="UniProtKB-SubCell"/>
</dbReference>
<protein>
    <recommendedName>
        <fullName evidence="3 17">Galactosylgalactosylxylosylprotein 3-beta-glucuronosyltransferase</fullName>
        <ecNumber evidence="3 17">2.4.1.135</ecNumber>
    </recommendedName>
</protein>
<organism evidence="18 19">
    <name type="scientific">Paramuricea clavata</name>
    <name type="common">Red gorgonian</name>
    <name type="synonym">Violescent sea-whip</name>
    <dbReference type="NCBI Taxonomy" id="317549"/>
    <lineage>
        <taxon>Eukaryota</taxon>
        <taxon>Metazoa</taxon>
        <taxon>Cnidaria</taxon>
        <taxon>Anthozoa</taxon>
        <taxon>Octocorallia</taxon>
        <taxon>Malacalcyonacea</taxon>
        <taxon>Plexauridae</taxon>
        <taxon>Paramuricea</taxon>
    </lineage>
</organism>
<comment type="pathway">
    <text evidence="17">Protein modification; protein glycosylation.</text>
</comment>
<sequence>MYTHLAVRTKSELQRGENEPRWKKARGVEQRNAGLAWLRENVRRSTANGVVYFIDDDNTYDLDIFEQMRWTKKVSIWPVGLVGGLKWEGPVCENGKVIKFWTAWDLTRPFPIDMAGFAINIKLLLDNPSAVIDIDAPQGHLESSLLKLLVTKDELEPLADNCKKILVYVQFATVLLLVVNGLKYSFCQNVFSGDVFTKTATKHRIRRENYEFHNNLAKLYQTILRMKRSEVAVDRLLSRFARKNLDKNVPTIYCITPTYARPTQKADLTRLCQTLQHVWNFHWIIVEDSEYKTGLVSRFLERCGVTYTHFAVRTSPHLRRKSKSPRWHVPRGMEQRNKGLQWVRRNFDPKRMKGVVYFADDDNTYDVEIFRKMRETKAVSIWPVGFVGGLRWEGPVCQNNTIIDFRVAYKPNREIPVDMAGFAVNAKLVVNNPHLKFNPNSVDIGHSESEFLTMVTSKDTIEPLGDLCNKVLVWHTRTSPARLHREAVLNGKSFPDLEC</sequence>
<feature type="binding site" evidence="14">
    <location>
        <begin position="257"/>
        <end position="259"/>
    </location>
    <ligand>
        <name>UDP-alpha-D-glucuronate</name>
        <dbReference type="ChEBI" id="CHEBI:58052"/>
    </ligand>
</feature>
<evidence type="ECO:0000256" key="3">
    <source>
        <dbReference type="ARBA" id="ARBA00012641"/>
    </source>
</evidence>
<evidence type="ECO:0000256" key="16">
    <source>
        <dbReference type="PIRSR" id="PIRSR605027-4"/>
    </source>
</evidence>
<keyword evidence="5" id="KW-0812">Transmembrane</keyword>
<dbReference type="Proteomes" id="UP001152795">
    <property type="component" value="Unassembled WGS sequence"/>
</dbReference>
<dbReference type="GO" id="GO:0046872">
    <property type="term" value="F:metal ion binding"/>
    <property type="evidence" value="ECO:0007669"/>
    <property type="project" value="UniProtKB-KW"/>
</dbReference>
<dbReference type="Pfam" id="PF03360">
    <property type="entry name" value="Glyco_transf_43"/>
    <property type="match status" value="2"/>
</dbReference>
<dbReference type="GO" id="GO:0015018">
    <property type="term" value="F:galactosylgalactosylxylosylprotein 3-beta-glucuronosyltransferase activity"/>
    <property type="evidence" value="ECO:0007669"/>
    <property type="project" value="UniProtKB-UniRule"/>
</dbReference>
<evidence type="ECO:0000256" key="12">
    <source>
        <dbReference type="ARBA" id="ARBA00047979"/>
    </source>
</evidence>
<feature type="binding site" evidence="14">
    <location>
        <position position="331"/>
    </location>
    <ligand>
        <name>UDP-alpha-D-glucuronate</name>
        <dbReference type="ChEBI" id="CHEBI:58052"/>
    </ligand>
</feature>
<evidence type="ECO:0000256" key="9">
    <source>
        <dbReference type="ARBA" id="ARBA00023136"/>
    </source>
</evidence>
<dbReference type="InterPro" id="IPR029044">
    <property type="entry name" value="Nucleotide-diphossugar_trans"/>
</dbReference>
<keyword evidence="4 17" id="KW-0808">Transferase</keyword>